<dbReference type="PANTHER" id="PTHR10799">
    <property type="entry name" value="SNF2/RAD54 HELICASE FAMILY"/>
    <property type="match status" value="1"/>
</dbReference>
<dbReference type="GO" id="GO:0016787">
    <property type="term" value="F:hydrolase activity"/>
    <property type="evidence" value="ECO:0007669"/>
    <property type="project" value="UniProtKB-KW"/>
</dbReference>
<keyword evidence="1" id="KW-0378">Hydrolase</keyword>
<dbReference type="RefSeq" id="WP_135111736.1">
    <property type="nucleotide sequence ID" value="NZ_SRHY01000062.1"/>
</dbReference>
<dbReference type="Proteomes" id="UP000298484">
    <property type="component" value="Unassembled WGS sequence"/>
</dbReference>
<dbReference type="InterPro" id="IPR000330">
    <property type="entry name" value="SNF2_N"/>
</dbReference>
<sequence>MKQIRDIDIEKMFSDTVYQRGLNYYQNGLVGDLIYDKNFKIWSAPVQGTEEYYVDIHTAQLSNGSMDVYCDCPAYATFGPCKHVAAVLIKISQSDIDNPIKKSRDYKATDWLMNSIASLATYQPASEITLQKVPLHVEYYCRWNHDHNLLLELKVGENRPLVVKKVQSFLEDVFSGNEHYFTKTFTYNPEIHYFHDQDMAILEQLYAIVNNEKIYFDRNIYRFMDAPERAVVIPPLSAKQLLRMLVERHFTVKVKEATYQNIAIAEGELPFQFDLSRMESGELSLWMQDMETITYFENYGLLFSQGTFYFPAREQLPVIAQITFAGQQSNRLPITKEKADDFISQVVPSLKKVGDVQIQENIADEIIQLPLKANLYLELQENFITGNMTYHYGSHEIDPFNGREPDDDVIIIRDVEKEQQIMNLIEHANFHYNGKELYIPVDEETLYDFLFKVLPVLNKYLELYMTDEIRQFFIDRQPSPSTSVQLESSSNLLDIGFNIEGINDEEVNQVLNAVMEKKRYYRLQDGAFLSLEGEEFTSMKQLFDDLDIQQADLQDGNVQMPVYRGAQVDELIDTKKQYDPAFQKLLNQLRSPEEQVYPLPENLQAELRNYQLTGFQWFKSLSHYHLGGILADDMGLGKTVQSIAYILSELGDTPHLIVAPSSVLYNWKNECEKFAPDLQVAVMAGTPAERAKMIEENGGKDVWITSYATLRQDIEIYQEKTFQTLILDEAQYIKNYATKTSKAIRQVKAGRRFALSGTPIENSIDELWAIFQVILPGLMPPQRKFKQLEHDKIASLTRPFILRRVKKDVLKELPEKIESVHVSGLTKDQKDLYVGYWRQLQQEAAQSMKESGFQQNRMKILAGLTRLRQICCHPSVFVENYQGESGKLNQLMETVQNAVANGKRMLIFSQFTSMHEIIEGKLQEANIDYFYLHGQTGSEERVQMSERFNNGEKSVFLVSLKAGGTGLNLTGADTVILYDLWWNPAVEDQATGRAHRFGQKNVVQVIRLVTEGTIEEKIYEMQQKKRELIDQVIQPGETMLSSLNEEDVRELLNI</sequence>
<feature type="domain" description="Helicase C-terminal" evidence="5">
    <location>
        <begin position="887"/>
        <end position="1044"/>
    </location>
</feature>
<protein>
    <submittedName>
        <fullName evidence="6">Helicase SNF2</fullName>
    </submittedName>
</protein>
<comment type="caution">
    <text evidence="6">The sequence shown here is derived from an EMBL/GenBank/DDBJ whole genome shotgun (WGS) entry which is preliminary data.</text>
</comment>
<reference evidence="6 7" key="1">
    <citation type="submission" date="2019-03" db="EMBL/GenBank/DDBJ databases">
        <title>Genome sequence of Lentibacillus salicampi ATCC BAA-719.</title>
        <authorList>
            <person name="Maclea K.S."/>
            <person name="Simoes Junior M."/>
        </authorList>
    </citation>
    <scope>NUCLEOTIDE SEQUENCE [LARGE SCALE GENOMIC DNA]</scope>
    <source>
        <strain evidence="6 7">ATCC BAA-719</strain>
    </source>
</reference>
<dbReference type="Pfam" id="PF08455">
    <property type="entry name" value="SNF2_assoc"/>
    <property type="match status" value="1"/>
</dbReference>
<keyword evidence="2" id="KW-0863">Zinc-finger</keyword>
<feature type="domain" description="SWIM-type" evidence="3">
    <location>
        <begin position="52"/>
        <end position="92"/>
    </location>
</feature>
<proteinExistence type="predicted"/>
<accession>A0A4Y9A6I4</accession>
<dbReference type="Pfam" id="PF00176">
    <property type="entry name" value="SNF2-rel_dom"/>
    <property type="match status" value="1"/>
</dbReference>
<keyword evidence="6" id="KW-0547">Nucleotide-binding</keyword>
<dbReference type="OrthoDB" id="9760715at2"/>
<evidence type="ECO:0000313" key="6">
    <source>
        <dbReference type="EMBL" id="TFJ91269.1"/>
    </source>
</evidence>
<dbReference type="InterPro" id="IPR049730">
    <property type="entry name" value="SNF2/RAD54-like_C"/>
</dbReference>
<dbReference type="Gene3D" id="3.40.50.300">
    <property type="entry name" value="P-loop containing nucleotide triphosphate hydrolases"/>
    <property type="match status" value="1"/>
</dbReference>
<dbReference type="InterPro" id="IPR014001">
    <property type="entry name" value="Helicase_ATP-bd"/>
</dbReference>
<keyword evidence="6" id="KW-0067">ATP-binding</keyword>
<keyword evidence="2" id="KW-0862">Zinc</keyword>
<organism evidence="6 7">
    <name type="scientific">Lentibacillus salicampi</name>
    <dbReference type="NCBI Taxonomy" id="175306"/>
    <lineage>
        <taxon>Bacteria</taxon>
        <taxon>Bacillati</taxon>
        <taxon>Bacillota</taxon>
        <taxon>Bacilli</taxon>
        <taxon>Bacillales</taxon>
        <taxon>Bacillaceae</taxon>
        <taxon>Lentibacillus</taxon>
    </lineage>
</organism>
<name>A0A4Y9A6I4_9BACI</name>
<dbReference type="PROSITE" id="PS51192">
    <property type="entry name" value="HELICASE_ATP_BIND_1"/>
    <property type="match status" value="1"/>
</dbReference>
<dbReference type="GO" id="GO:0005524">
    <property type="term" value="F:ATP binding"/>
    <property type="evidence" value="ECO:0007669"/>
    <property type="project" value="InterPro"/>
</dbReference>
<dbReference type="GO" id="GO:0008270">
    <property type="term" value="F:zinc ion binding"/>
    <property type="evidence" value="ECO:0007669"/>
    <property type="project" value="UniProtKB-KW"/>
</dbReference>
<gene>
    <name evidence="6" type="ORF">E4U82_18550</name>
</gene>
<keyword evidence="6" id="KW-0347">Helicase</keyword>
<dbReference type="InterPro" id="IPR038718">
    <property type="entry name" value="SNF2-like_sf"/>
</dbReference>
<dbReference type="Pfam" id="PF04434">
    <property type="entry name" value="SWIM"/>
    <property type="match status" value="1"/>
</dbReference>
<dbReference type="PROSITE" id="PS50966">
    <property type="entry name" value="ZF_SWIM"/>
    <property type="match status" value="1"/>
</dbReference>
<dbReference type="InterPro" id="IPR013663">
    <property type="entry name" value="Helicase_SWF/SNF/SWI_bac"/>
</dbReference>
<dbReference type="Gene3D" id="3.40.50.10810">
    <property type="entry name" value="Tandem AAA-ATPase domain"/>
    <property type="match status" value="1"/>
</dbReference>
<dbReference type="SMART" id="SM00490">
    <property type="entry name" value="HELICc"/>
    <property type="match status" value="1"/>
</dbReference>
<feature type="domain" description="Helicase ATP-binding" evidence="4">
    <location>
        <begin position="619"/>
        <end position="777"/>
    </location>
</feature>
<dbReference type="InterPro" id="IPR027417">
    <property type="entry name" value="P-loop_NTPase"/>
</dbReference>
<dbReference type="SMART" id="SM00487">
    <property type="entry name" value="DEXDc"/>
    <property type="match status" value="1"/>
</dbReference>
<evidence type="ECO:0000256" key="2">
    <source>
        <dbReference type="PROSITE-ProRule" id="PRU00325"/>
    </source>
</evidence>
<dbReference type="GO" id="GO:0004386">
    <property type="term" value="F:helicase activity"/>
    <property type="evidence" value="ECO:0007669"/>
    <property type="project" value="UniProtKB-KW"/>
</dbReference>
<keyword evidence="7" id="KW-1185">Reference proteome</keyword>
<dbReference type="CDD" id="cd18793">
    <property type="entry name" value="SF2_C_SNF"/>
    <property type="match status" value="1"/>
</dbReference>
<dbReference type="Pfam" id="PF00271">
    <property type="entry name" value="Helicase_C"/>
    <property type="match status" value="1"/>
</dbReference>
<dbReference type="SUPFAM" id="SSF52540">
    <property type="entry name" value="P-loop containing nucleoside triphosphate hydrolases"/>
    <property type="match status" value="2"/>
</dbReference>
<dbReference type="InterPro" id="IPR007527">
    <property type="entry name" value="Znf_SWIM"/>
</dbReference>
<dbReference type="InterPro" id="IPR001650">
    <property type="entry name" value="Helicase_C-like"/>
</dbReference>
<evidence type="ECO:0000259" key="4">
    <source>
        <dbReference type="PROSITE" id="PS51192"/>
    </source>
</evidence>
<keyword evidence="2" id="KW-0479">Metal-binding</keyword>
<dbReference type="PROSITE" id="PS51194">
    <property type="entry name" value="HELICASE_CTER"/>
    <property type="match status" value="1"/>
</dbReference>
<dbReference type="AlphaFoldDB" id="A0A4Y9A6I4"/>
<evidence type="ECO:0000259" key="3">
    <source>
        <dbReference type="PROSITE" id="PS50966"/>
    </source>
</evidence>
<dbReference type="EMBL" id="SRHY01000062">
    <property type="protein sequence ID" value="TFJ91269.1"/>
    <property type="molecule type" value="Genomic_DNA"/>
</dbReference>
<evidence type="ECO:0000313" key="7">
    <source>
        <dbReference type="Proteomes" id="UP000298484"/>
    </source>
</evidence>
<evidence type="ECO:0000256" key="1">
    <source>
        <dbReference type="ARBA" id="ARBA00022801"/>
    </source>
</evidence>
<dbReference type="FunFam" id="3.40.50.300:FF:000533">
    <property type="entry name" value="Helicase, Snf2 family"/>
    <property type="match status" value="1"/>
</dbReference>
<evidence type="ECO:0000259" key="5">
    <source>
        <dbReference type="PROSITE" id="PS51194"/>
    </source>
</evidence>